<dbReference type="Gene3D" id="3.40.190.10">
    <property type="entry name" value="Periplasmic binding protein-like II"/>
    <property type="match status" value="1"/>
</dbReference>
<reference evidence="4" key="1">
    <citation type="journal article" date="2019" name="Int. J. Syst. Evol. Microbiol.">
        <title>The Global Catalogue of Microorganisms (GCM) 10K type strain sequencing project: providing services to taxonomists for standard genome sequencing and annotation.</title>
        <authorList>
            <consortium name="The Broad Institute Genomics Platform"/>
            <consortium name="The Broad Institute Genome Sequencing Center for Infectious Disease"/>
            <person name="Wu L."/>
            <person name="Ma J."/>
        </authorList>
    </citation>
    <scope>NUCLEOTIDE SEQUENCE [LARGE SCALE GENOMIC DNA]</scope>
    <source>
        <strain evidence="4">CGMCC 1.12286</strain>
    </source>
</reference>
<dbReference type="Pfam" id="PF00496">
    <property type="entry name" value="SBP_bac_5"/>
    <property type="match status" value="1"/>
</dbReference>
<dbReference type="EMBL" id="JBHUCX010000099">
    <property type="protein sequence ID" value="MFD1677924.1"/>
    <property type="molecule type" value="Genomic_DNA"/>
</dbReference>
<keyword evidence="4" id="KW-1185">Reference proteome</keyword>
<evidence type="ECO:0000259" key="2">
    <source>
        <dbReference type="Pfam" id="PF00496"/>
    </source>
</evidence>
<dbReference type="SUPFAM" id="SSF53850">
    <property type="entry name" value="Periplasmic binding protein-like II"/>
    <property type="match status" value="1"/>
</dbReference>
<protein>
    <submittedName>
        <fullName evidence="3">ABC transporter substrate-binding protein</fullName>
    </submittedName>
</protein>
<dbReference type="PANTHER" id="PTHR30290">
    <property type="entry name" value="PERIPLASMIC BINDING COMPONENT OF ABC TRANSPORTER"/>
    <property type="match status" value="1"/>
</dbReference>
<proteinExistence type="predicted"/>
<dbReference type="Gene3D" id="3.10.105.10">
    <property type="entry name" value="Dipeptide-binding Protein, Domain 3"/>
    <property type="match status" value="1"/>
</dbReference>
<comment type="caution">
    <text evidence="3">The sequence shown here is derived from an EMBL/GenBank/DDBJ whole genome shotgun (WGS) entry which is preliminary data.</text>
</comment>
<keyword evidence="1" id="KW-0732">Signal</keyword>
<accession>A0ABW4JNA7</accession>
<feature type="domain" description="Solute-binding protein family 5" evidence="2">
    <location>
        <begin position="92"/>
        <end position="485"/>
    </location>
</feature>
<dbReference type="InterPro" id="IPR039424">
    <property type="entry name" value="SBP_5"/>
</dbReference>
<organism evidence="3 4">
    <name type="scientific">Alicyclobacillus fodiniaquatilis</name>
    <dbReference type="NCBI Taxonomy" id="1661150"/>
    <lineage>
        <taxon>Bacteria</taxon>
        <taxon>Bacillati</taxon>
        <taxon>Bacillota</taxon>
        <taxon>Bacilli</taxon>
        <taxon>Bacillales</taxon>
        <taxon>Alicyclobacillaceae</taxon>
        <taxon>Alicyclobacillus</taxon>
    </lineage>
</organism>
<feature type="signal peptide" evidence="1">
    <location>
        <begin position="1"/>
        <end position="21"/>
    </location>
</feature>
<evidence type="ECO:0000313" key="4">
    <source>
        <dbReference type="Proteomes" id="UP001597079"/>
    </source>
</evidence>
<gene>
    <name evidence="3" type="ORF">ACFSB2_24980</name>
</gene>
<name>A0ABW4JNA7_9BACL</name>
<dbReference type="PROSITE" id="PS51257">
    <property type="entry name" value="PROKAR_LIPOPROTEIN"/>
    <property type="match status" value="1"/>
</dbReference>
<feature type="chain" id="PRO_5045576020" evidence="1">
    <location>
        <begin position="22"/>
        <end position="641"/>
    </location>
</feature>
<evidence type="ECO:0000313" key="3">
    <source>
        <dbReference type="EMBL" id="MFD1677924.1"/>
    </source>
</evidence>
<dbReference type="InterPro" id="IPR000914">
    <property type="entry name" value="SBP_5_dom"/>
</dbReference>
<sequence>MNKPLLSMVMGLAVSMMIVGCSTSKQVNLVQISSSSPPTHPKYDTSESFSFSGSWPMPPQFQGNPFSSGGQGSAQTFEFDALFQYTRTTKNFVNELAQSYTNTPTQTIIHLRKNARWSDGSPLTSKDIWAYYMLQYTQVTDYLTSIQTPNPHTVVFNWAQPTPYNQMRLLLIAQDTQGMIPYHIYGKYADRAAQLMDEARKETKKWVPNNAFGLQIPTNIQKKMTQNYAAFTSDTPKLPICSGAYIVKSVNNTDLIMVQNPYYWDRKDVKFKEVWIKQIQQVPAQWAMLKSGQLDYYDGTPPQDVLMSALASNPDLVHFQMDDAASIGMYFNIRKKPFNNEKFRQALAYVFQRGKIRDVGNYYGIPSQYNMSGILPSTMNQAVSPQTRAKMTKYTYDPNKATQMLEQLGWKKVKGTWHEPNGKVPHFIIGANSSWMPGVLSGEVAAEQLKAFGIPAQLIAADPSIEPTNAQNGKYDMSIDWVDAAFGFTSSWNALDYMFWGVPRQEIGFSDITKKGPAGNQIDTGHPQVKLTGLDGESVDVNQYLNDYPITHSAAKRQEMTDNVVYAVNQACFGIDFFQNVTGAWANVKMLGGHWPMKNEWQKYGRNLPLPTNEKDYLQIANMNLANGTFCINWVFDYWPN</sequence>
<evidence type="ECO:0000256" key="1">
    <source>
        <dbReference type="SAM" id="SignalP"/>
    </source>
</evidence>
<dbReference type="Proteomes" id="UP001597079">
    <property type="component" value="Unassembled WGS sequence"/>
</dbReference>
<dbReference type="RefSeq" id="WP_377945854.1">
    <property type="nucleotide sequence ID" value="NZ_JBHUCX010000099.1"/>
</dbReference>